<proteinExistence type="predicted"/>
<organism evidence="1">
    <name type="scientific">Chryseobacterium sp. B5</name>
    <dbReference type="NCBI Taxonomy" id="2050562"/>
    <lineage>
        <taxon>Bacteria</taxon>
        <taxon>Pseudomonadati</taxon>
        <taxon>Bacteroidota</taxon>
        <taxon>Flavobacteriia</taxon>
        <taxon>Flavobacteriales</taxon>
        <taxon>Weeksellaceae</taxon>
        <taxon>Chryseobacterium group</taxon>
        <taxon>Chryseobacterium</taxon>
    </lineage>
</organism>
<reference evidence="1" key="1">
    <citation type="submission" date="2017-10" db="EMBL/GenBank/DDBJ databases">
        <title>Chryseobacterium sp. B5 is a hydrocarbonoclastic and plant growth promoting bacterium.</title>
        <authorList>
            <person name="Thijs S."/>
            <person name="Gkorezis P."/>
            <person name="Van Hamme J."/>
        </authorList>
    </citation>
    <scope>NUCLEOTIDE SEQUENCE</scope>
    <source>
        <strain evidence="1">B5</strain>
    </source>
</reference>
<dbReference type="PANTHER" id="PTHR41260:SF1">
    <property type="entry name" value="PROTEIN ECSC"/>
    <property type="match status" value="1"/>
</dbReference>
<dbReference type="Pfam" id="PF12787">
    <property type="entry name" value="EcsC"/>
    <property type="match status" value="1"/>
</dbReference>
<accession>A0A2G7TB03</accession>
<dbReference type="EMBL" id="PEKC01000006">
    <property type="protein sequence ID" value="PII37089.1"/>
    <property type="molecule type" value="Genomic_DNA"/>
</dbReference>
<protein>
    <submittedName>
        <fullName evidence="1">Peptidase</fullName>
    </submittedName>
</protein>
<dbReference type="PANTHER" id="PTHR41260">
    <property type="entry name" value="PROTEIN ECSC"/>
    <property type="match status" value="1"/>
</dbReference>
<comment type="caution">
    <text evidence="1">The sequence shown here is derived from an EMBL/GenBank/DDBJ whole genome shotgun (WGS) entry which is preliminary data.</text>
</comment>
<gene>
    <name evidence="1" type="ORF">CTI11_02685</name>
</gene>
<evidence type="ECO:0000313" key="1">
    <source>
        <dbReference type="EMBL" id="PII37089.1"/>
    </source>
</evidence>
<sequence>MQEIENTKDLAALKAAVDLLESDSLTMQIAGLVGTPIEWMLEKLPKGASEKIQKAVRGALSKSVGAALLTMSGTEAEESSNKTHIGLAAISGAVGGFFGMAGTLLELPVSTTIMMRSVADIARSQGFDVNDALIKVECIQVFALGGPREDDDAADSAYYGMRNAMVAVASEVGKGLAEAAARATAGATTSAGLKASGGITPQEVGGLLVRLIEAVAGRFGVQVTEKMAAQAVPVVGAVSGATINSLFINHFQDMATGHFTVLRLEKIYGKEVVRAHYSSFASARRSRS</sequence>
<dbReference type="AlphaFoldDB" id="A0A2G7TB03"/>
<dbReference type="InterPro" id="IPR024787">
    <property type="entry name" value="EcsC"/>
</dbReference>
<name>A0A2G7TB03_9FLAO</name>